<dbReference type="InterPro" id="IPR032675">
    <property type="entry name" value="LRR_dom_sf"/>
</dbReference>
<dbReference type="PANTHER" id="PTHR48053:SF164">
    <property type="entry name" value="LEUCINE-RICH REPEAT-CONTAINING N-TERMINAL PLANT-TYPE DOMAIN-CONTAINING PROTEIN"/>
    <property type="match status" value="1"/>
</dbReference>
<keyword evidence="11 14" id="KW-0472">Membrane</keyword>
<evidence type="ECO:0000256" key="13">
    <source>
        <dbReference type="ARBA" id="ARBA00023180"/>
    </source>
</evidence>
<dbReference type="SUPFAM" id="SSF52058">
    <property type="entry name" value="L domain-like"/>
    <property type="match status" value="1"/>
</dbReference>
<name>A0A8R7PNC1_TRIUA</name>
<keyword evidence="10 14" id="KW-1133">Transmembrane helix</keyword>
<dbReference type="InterPro" id="IPR001611">
    <property type="entry name" value="Leu-rich_rpt"/>
</dbReference>
<proteinExistence type="inferred from homology"/>
<reference evidence="15" key="2">
    <citation type="submission" date="2018-03" db="EMBL/GenBank/DDBJ databases">
        <title>The Triticum urartu genome reveals the dynamic nature of wheat genome evolution.</title>
        <authorList>
            <person name="Ling H."/>
            <person name="Ma B."/>
            <person name="Shi X."/>
            <person name="Liu H."/>
            <person name="Dong L."/>
            <person name="Sun H."/>
            <person name="Cao Y."/>
            <person name="Gao Q."/>
            <person name="Zheng S."/>
            <person name="Li Y."/>
            <person name="Yu Y."/>
            <person name="Du H."/>
            <person name="Qi M."/>
            <person name="Li Y."/>
            <person name="Yu H."/>
            <person name="Cui Y."/>
            <person name="Wang N."/>
            <person name="Chen C."/>
            <person name="Wu H."/>
            <person name="Zhao Y."/>
            <person name="Zhang J."/>
            <person name="Li Y."/>
            <person name="Zhou W."/>
            <person name="Zhang B."/>
            <person name="Hu W."/>
            <person name="Eijk M."/>
            <person name="Tang J."/>
            <person name="Witsenboer H."/>
            <person name="Zhao S."/>
            <person name="Li Z."/>
            <person name="Zhang A."/>
            <person name="Wang D."/>
            <person name="Liang C."/>
        </authorList>
    </citation>
    <scope>NUCLEOTIDE SEQUENCE [LARGE SCALE GENOMIC DNA]</scope>
    <source>
        <strain evidence="15">cv. G1812</strain>
    </source>
</reference>
<evidence type="ECO:0000256" key="9">
    <source>
        <dbReference type="ARBA" id="ARBA00022840"/>
    </source>
</evidence>
<keyword evidence="13" id="KW-0325">Glycoprotein</keyword>
<dbReference type="InterPro" id="IPR003591">
    <property type="entry name" value="Leu-rich_rpt_typical-subtyp"/>
</dbReference>
<dbReference type="AlphaFoldDB" id="A0A8R7PNC1"/>
<evidence type="ECO:0008006" key="17">
    <source>
        <dbReference type="Google" id="ProtNLM"/>
    </source>
</evidence>
<dbReference type="Pfam" id="PF00560">
    <property type="entry name" value="LRR_1"/>
    <property type="match status" value="4"/>
</dbReference>
<keyword evidence="9" id="KW-0067">ATP-binding</keyword>
<reference evidence="15" key="3">
    <citation type="submission" date="2022-06" db="UniProtKB">
        <authorList>
            <consortium name="EnsemblPlants"/>
        </authorList>
    </citation>
    <scope>IDENTIFICATION</scope>
</reference>
<keyword evidence="6" id="KW-0732">Signal</keyword>
<dbReference type="FunFam" id="3.80.10.10:FF:000041">
    <property type="entry name" value="LRR receptor-like serine/threonine-protein kinase ERECTA"/>
    <property type="match status" value="1"/>
</dbReference>
<keyword evidence="8" id="KW-0547">Nucleotide-binding</keyword>
<feature type="transmembrane region" description="Helical" evidence="14">
    <location>
        <begin position="474"/>
        <end position="497"/>
    </location>
</feature>
<comment type="subcellular location">
    <subcellularLocation>
        <location evidence="1">Membrane</location>
        <topology evidence="1">Single-pass membrane protein</topology>
    </subcellularLocation>
</comment>
<dbReference type="Pfam" id="PF13855">
    <property type="entry name" value="LRR_8"/>
    <property type="match status" value="3"/>
</dbReference>
<reference evidence="16" key="1">
    <citation type="journal article" date="2013" name="Nature">
        <title>Draft genome of the wheat A-genome progenitor Triticum urartu.</title>
        <authorList>
            <person name="Ling H.Q."/>
            <person name="Zhao S."/>
            <person name="Liu D."/>
            <person name="Wang J."/>
            <person name="Sun H."/>
            <person name="Zhang C."/>
            <person name="Fan H."/>
            <person name="Li D."/>
            <person name="Dong L."/>
            <person name="Tao Y."/>
            <person name="Gao C."/>
            <person name="Wu H."/>
            <person name="Li Y."/>
            <person name="Cui Y."/>
            <person name="Guo X."/>
            <person name="Zheng S."/>
            <person name="Wang B."/>
            <person name="Yu K."/>
            <person name="Liang Q."/>
            <person name="Yang W."/>
            <person name="Lou X."/>
            <person name="Chen J."/>
            <person name="Feng M."/>
            <person name="Jian J."/>
            <person name="Zhang X."/>
            <person name="Luo G."/>
            <person name="Jiang Y."/>
            <person name="Liu J."/>
            <person name="Wang Z."/>
            <person name="Sha Y."/>
            <person name="Zhang B."/>
            <person name="Wu H."/>
            <person name="Tang D."/>
            <person name="Shen Q."/>
            <person name="Xue P."/>
            <person name="Zou S."/>
            <person name="Wang X."/>
            <person name="Liu X."/>
            <person name="Wang F."/>
            <person name="Yang Y."/>
            <person name="An X."/>
            <person name="Dong Z."/>
            <person name="Zhang K."/>
            <person name="Zhang X."/>
            <person name="Luo M.C."/>
            <person name="Dvorak J."/>
            <person name="Tong Y."/>
            <person name="Wang J."/>
            <person name="Yang H."/>
            <person name="Li Z."/>
            <person name="Wang D."/>
            <person name="Zhang A."/>
            <person name="Wang J."/>
        </authorList>
    </citation>
    <scope>NUCLEOTIDE SEQUENCE</scope>
    <source>
        <strain evidence="16">cv. G1812</strain>
    </source>
</reference>
<evidence type="ECO:0000256" key="10">
    <source>
        <dbReference type="ARBA" id="ARBA00022989"/>
    </source>
</evidence>
<dbReference type="PRINTS" id="PR00019">
    <property type="entry name" value="LEURICHRPT"/>
</dbReference>
<organism evidence="15 16">
    <name type="scientific">Triticum urartu</name>
    <name type="common">Red wild einkorn</name>
    <name type="synonym">Crithodium urartu</name>
    <dbReference type="NCBI Taxonomy" id="4572"/>
    <lineage>
        <taxon>Eukaryota</taxon>
        <taxon>Viridiplantae</taxon>
        <taxon>Streptophyta</taxon>
        <taxon>Embryophyta</taxon>
        <taxon>Tracheophyta</taxon>
        <taxon>Spermatophyta</taxon>
        <taxon>Magnoliopsida</taxon>
        <taxon>Liliopsida</taxon>
        <taxon>Poales</taxon>
        <taxon>Poaceae</taxon>
        <taxon>BOP clade</taxon>
        <taxon>Pooideae</taxon>
        <taxon>Triticodae</taxon>
        <taxon>Triticeae</taxon>
        <taxon>Triticinae</taxon>
        <taxon>Triticum</taxon>
    </lineage>
</organism>
<evidence type="ECO:0000256" key="14">
    <source>
        <dbReference type="SAM" id="Phobius"/>
    </source>
</evidence>
<evidence type="ECO:0000256" key="3">
    <source>
        <dbReference type="ARBA" id="ARBA00022614"/>
    </source>
</evidence>
<dbReference type="InterPro" id="IPR051716">
    <property type="entry name" value="Plant_RL_S/T_kinase"/>
</dbReference>
<protein>
    <recommendedName>
        <fullName evidence="17">Receptor-like protein 12</fullName>
    </recommendedName>
</protein>
<dbReference type="GO" id="GO:0005524">
    <property type="term" value="F:ATP binding"/>
    <property type="evidence" value="ECO:0007669"/>
    <property type="project" value="UniProtKB-KW"/>
</dbReference>
<evidence type="ECO:0000256" key="2">
    <source>
        <dbReference type="ARBA" id="ARBA00009592"/>
    </source>
</evidence>
<evidence type="ECO:0000256" key="1">
    <source>
        <dbReference type="ARBA" id="ARBA00004167"/>
    </source>
</evidence>
<evidence type="ECO:0000256" key="8">
    <source>
        <dbReference type="ARBA" id="ARBA00022741"/>
    </source>
</evidence>
<keyword evidence="16" id="KW-1185">Reference proteome</keyword>
<dbReference type="Gene3D" id="3.80.10.10">
    <property type="entry name" value="Ribonuclease Inhibitor"/>
    <property type="match status" value="2"/>
</dbReference>
<keyword evidence="7" id="KW-0677">Repeat</keyword>
<comment type="similarity">
    <text evidence="2">Belongs to the RLP family.</text>
</comment>
<evidence type="ECO:0000256" key="6">
    <source>
        <dbReference type="ARBA" id="ARBA00022729"/>
    </source>
</evidence>
<dbReference type="PANTHER" id="PTHR48053">
    <property type="entry name" value="LEUCINE RICH REPEAT FAMILY PROTEIN, EXPRESSED"/>
    <property type="match status" value="1"/>
</dbReference>
<keyword evidence="5 14" id="KW-0812">Transmembrane</keyword>
<dbReference type="GO" id="GO:0016020">
    <property type="term" value="C:membrane"/>
    <property type="evidence" value="ECO:0007669"/>
    <property type="project" value="UniProtKB-SubCell"/>
</dbReference>
<evidence type="ECO:0000256" key="5">
    <source>
        <dbReference type="ARBA" id="ARBA00022692"/>
    </source>
</evidence>
<dbReference type="Proteomes" id="UP000015106">
    <property type="component" value="Chromosome 3"/>
</dbReference>
<dbReference type="SMART" id="SM00369">
    <property type="entry name" value="LRR_TYP"/>
    <property type="match status" value="5"/>
</dbReference>
<evidence type="ECO:0000256" key="4">
    <source>
        <dbReference type="ARBA" id="ARBA00022626"/>
    </source>
</evidence>
<sequence>MLSVIDVEGGYPFTFIPRIRELGLAHCNLTKIPIALRYANELYSLDLSNNRIDGVIPSWIWVKWKDIFWLDLSNNMFTSLENSPSIVHMPNLYNLNLSSNKLHGTIPIPLTAKSQAFLDYSKNSFSSIIPNFGRCLPNNTLYLDLSRNKLSGHIPRSLCTQQYLEILDLSYNNFSGVVPSCLMQEGCALQTIDLNNNRIEGKIPRSLSNCQRLELLDVGNNQIVGSFPSWLGVLPQLRVLVLRSNQLNGTIRDIKGDHIVRNYFASLQILDLASNNFYGNLPKGWFNELKAMMENVSDEGQVLGHETNSREGFYRDTVTITFKGFGLSFTKILSTFKVIDFSNNSFDGRVPESIGRLVSLRGLNASYNNFTGQIPYQYSNLSQLESMDLSWNQITGEIPQELTSLTSLEWLNLSYNNLYGRIPQGNQFSTFSDSSFEGNAGLCGVQLSKHCDNHSSIAPSEVAPESDSLWQDKLGVILLFAFVGFGFGVGFALSFLLRLYCGMKGWVCKQS</sequence>
<keyword evidence="3" id="KW-0433">Leucine-rich repeat</keyword>
<dbReference type="GO" id="GO:0004674">
    <property type="term" value="F:protein serine/threonine kinase activity"/>
    <property type="evidence" value="ECO:0007669"/>
    <property type="project" value="UniProtKB-EC"/>
</dbReference>
<dbReference type="GO" id="GO:0009742">
    <property type="term" value="P:brassinosteroid mediated signaling pathway"/>
    <property type="evidence" value="ECO:0007669"/>
    <property type="project" value="UniProtKB-KW"/>
</dbReference>
<keyword evidence="12" id="KW-0675">Receptor</keyword>
<dbReference type="FunFam" id="3.80.10.10:FF:000111">
    <property type="entry name" value="LRR receptor-like serine/threonine-protein kinase ERECTA"/>
    <property type="match status" value="1"/>
</dbReference>
<accession>A0A8R7PNC1</accession>
<dbReference type="EnsemblPlants" id="TuG1812G0300001108.01.T01">
    <property type="protein sequence ID" value="TuG1812G0300001108.01.T01"/>
    <property type="gene ID" value="TuG1812G0300001108.01"/>
</dbReference>
<evidence type="ECO:0000256" key="12">
    <source>
        <dbReference type="ARBA" id="ARBA00023170"/>
    </source>
</evidence>
<dbReference type="Gramene" id="TuG1812G0300001108.01.T01">
    <property type="protein sequence ID" value="TuG1812G0300001108.01.T01"/>
    <property type="gene ID" value="TuG1812G0300001108.01"/>
</dbReference>
<keyword evidence="4" id="KW-1070">Brassinosteroid signaling pathway</keyword>
<evidence type="ECO:0000313" key="16">
    <source>
        <dbReference type="Proteomes" id="UP000015106"/>
    </source>
</evidence>
<evidence type="ECO:0000256" key="7">
    <source>
        <dbReference type="ARBA" id="ARBA00022737"/>
    </source>
</evidence>
<evidence type="ECO:0000256" key="11">
    <source>
        <dbReference type="ARBA" id="ARBA00023136"/>
    </source>
</evidence>
<evidence type="ECO:0000313" key="15">
    <source>
        <dbReference type="EnsemblPlants" id="TuG1812G0300001108.01.T01"/>
    </source>
</evidence>